<dbReference type="RefSeq" id="WP_097879284.1">
    <property type="nucleotide sequence ID" value="NZ_NUAP01000018.1"/>
</dbReference>
<gene>
    <name evidence="1" type="ORF">CN551_07500</name>
</gene>
<comment type="caution">
    <text evidence="1">The sequence shown here is derived from an EMBL/GenBank/DDBJ whole genome shotgun (WGS) entry which is preliminary data.</text>
</comment>
<sequence length="134" mass="15317">MSNIQRLKMEIAGIELPNEELLIYLEESNLNGDMEYNSASKIHKRAIYETVVTPMDIKAFGETTKDSDGVVTYTWGKDINAENYSGFVGYTLYLYQNGTYSHLINFNKDTTSYKWINRSKGNYSGQIVVRFVDG</sequence>
<proteinExistence type="predicted"/>
<name>A0AB36T7Y2_9BACI</name>
<dbReference type="Proteomes" id="UP000220078">
    <property type="component" value="Unassembled WGS sequence"/>
</dbReference>
<evidence type="ECO:0000313" key="1">
    <source>
        <dbReference type="EMBL" id="PEN90170.1"/>
    </source>
</evidence>
<accession>A0AB36T7Y2</accession>
<dbReference type="AlphaFoldDB" id="A0AB36T7Y2"/>
<evidence type="ECO:0000313" key="2">
    <source>
        <dbReference type="Proteomes" id="UP000220078"/>
    </source>
</evidence>
<protein>
    <submittedName>
        <fullName evidence="1">Uncharacterized protein</fullName>
    </submittedName>
</protein>
<reference evidence="1 2" key="1">
    <citation type="submission" date="2017-09" db="EMBL/GenBank/DDBJ databases">
        <title>Large-scale bioinformatics analysis of Bacillus genomes uncovers conserved roles of natural products in bacterial physiology.</title>
        <authorList>
            <consortium name="Agbiome Team Llc"/>
            <person name="Bleich R.M."/>
            <person name="Kirk G.J."/>
            <person name="Santa Maria K.C."/>
            <person name="Allen S.E."/>
            <person name="Farag S."/>
            <person name="Shank E.A."/>
            <person name="Bowers A."/>
        </authorList>
    </citation>
    <scope>NUCLEOTIDE SEQUENCE [LARGE SCALE GENOMIC DNA]</scope>
    <source>
        <strain evidence="1 2">AFS027629</strain>
    </source>
</reference>
<dbReference type="EMBL" id="NUAP01000018">
    <property type="protein sequence ID" value="PEN90170.1"/>
    <property type="molecule type" value="Genomic_DNA"/>
</dbReference>
<organism evidence="1 2">
    <name type="scientific">Bacillus toyonensis</name>
    <dbReference type="NCBI Taxonomy" id="155322"/>
    <lineage>
        <taxon>Bacteria</taxon>
        <taxon>Bacillati</taxon>
        <taxon>Bacillota</taxon>
        <taxon>Bacilli</taxon>
        <taxon>Bacillales</taxon>
        <taxon>Bacillaceae</taxon>
        <taxon>Bacillus</taxon>
        <taxon>Bacillus cereus group</taxon>
    </lineage>
</organism>